<feature type="coiled-coil region" evidence="1">
    <location>
        <begin position="155"/>
        <end position="228"/>
    </location>
</feature>
<proteinExistence type="predicted"/>
<keyword evidence="3" id="KW-1185">Reference proteome</keyword>
<protein>
    <submittedName>
        <fullName evidence="2">Uncharacterized protein</fullName>
    </submittedName>
</protein>
<comment type="caution">
    <text evidence="2">The sequence shown here is derived from an EMBL/GenBank/DDBJ whole genome shotgun (WGS) entry which is preliminary data.</text>
</comment>
<evidence type="ECO:0000313" key="2">
    <source>
        <dbReference type="EMBL" id="GLI69702.1"/>
    </source>
</evidence>
<evidence type="ECO:0000313" key="3">
    <source>
        <dbReference type="Proteomes" id="UP001165090"/>
    </source>
</evidence>
<feature type="coiled-coil region" evidence="1">
    <location>
        <begin position="67"/>
        <end position="115"/>
    </location>
</feature>
<organism evidence="2 3">
    <name type="scientific">Volvox africanus</name>
    <dbReference type="NCBI Taxonomy" id="51714"/>
    <lineage>
        <taxon>Eukaryota</taxon>
        <taxon>Viridiplantae</taxon>
        <taxon>Chlorophyta</taxon>
        <taxon>core chlorophytes</taxon>
        <taxon>Chlorophyceae</taxon>
        <taxon>CS clade</taxon>
        <taxon>Chlamydomonadales</taxon>
        <taxon>Volvocaceae</taxon>
        <taxon>Volvox</taxon>
    </lineage>
</organism>
<dbReference type="Proteomes" id="UP001165090">
    <property type="component" value="Unassembled WGS sequence"/>
</dbReference>
<name>A0ABQ5SIB3_9CHLO</name>
<sequence length="302" mass="33177">QLINVNALGCLPVEVFACLDLGSAFLPQITDLAEAKIVQDDCCELLHSKDTFINGLVLELSNAASTLENQRQQSAELQRFLTKADEDLSAAHAKVTQLEMQLQEAQAAARIAEARTENLSSINACLEQQFEQACTALSLLAEAENVYLAPTRARAIELQQQIDADKAAANTAKAEHEAKILESNAILQEIQREATEKDRIIAELTMQLNDDKRQIQIMQAELQRRKEEGKLVSAVALPSKQSLMIAEQIEHCDRDQLVQALVAQLYRQWQPLPVDRGPAQAMAADAAAVIVSSTLDCGNDLH</sequence>
<accession>A0ABQ5SIB3</accession>
<feature type="non-terminal residue" evidence="2">
    <location>
        <position position="1"/>
    </location>
</feature>
<reference evidence="2 3" key="1">
    <citation type="journal article" date="2023" name="IScience">
        <title>Expanded male sex-determining region conserved during the evolution of homothallism in the green alga Volvox.</title>
        <authorList>
            <person name="Yamamoto K."/>
            <person name="Matsuzaki R."/>
            <person name="Mahakham W."/>
            <person name="Heman W."/>
            <person name="Sekimoto H."/>
            <person name="Kawachi M."/>
            <person name="Minakuchi Y."/>
            <person name="Toyoda A."/>
            <person name="Nozaki H."/>
        </authorList>
    </citation>
    <scope>NUCLEOTIDE SEQUENCE [LARGE SCALE GENOMIC DNA]</scope>
    <source>
        <strain evidence="2 3">NIES-4468</strain>
    </source>
</reference>
<dbReference type="EMBL" id="BSDZ01000086">
    <property type="protein sequence ID" value="GLI69702.1"/>
    <property type="molecule type" value="Genomic_DNA"/>
</dbReference>
<gene>
    <name evidence="2" type="ORF">VaNZ11_014209</name>
</gene>
<keyword evidence="1" id="KW-0175">Coiled coil</keyword>
<evidence type="ECO:0000256" key="1">
    <source>
        <dbReference type="SAM" id="Coils"/>
    </source>
</evidence>